<evidence type="ECO:0000256" key="8">
    <source>
        <dbReference type="ARBA" id="ARBA00022777"/>
    </source>
</evidence>
<dbReference type="EMBL" id="JXKM01000015">
    <property type="protein sequence ID" value="OJG34118.1"/>
    <property type="molecule type" value="Genomic_DNA"/>
</dbReference>
<evidence type="ECO:0000259" key="16">
    <source>
        <dbReference type="SMART" id="SM00562"/>
    </source>
</evidence>
<evidence type="ECO:0000256" key="10">
    <source>
        <dbReference type="ARBA" id="ARBA00022842"/>
    </source>
</evidence>
<organism evidence="17 18">
    <name type="scientific">Enterococcus devriesei</name>
    <dbReference type="NCBI Taxonomy" id="319970"/>
    <lineage>
        <taxon>Bacteria</taxon>
        <taxon>Bacillati</taxon>
        <taxon>Bacillota</taxon>
        <taxon>Bacilli</taxon>
        <taxon>Lactobacillales</taxon>
        <taxon>Enterococcaceae</taxon>
        <taxon>Enterococcus</taxon>
    </lineage>
</organism>
<dbReference type="PANTHER" id="PTHR11349">
    <property type="entry name" value="NUCLEOSIDE DIPHOSPHATE KINASE"/>
    <property type="match status" value="1"/>
</dbReference>
<keyword evidence="11 12" id="KW-0546">Nucleotide metabolism</keyword>
<dbReference type="EC" id="2.7.4.6" evidence="3 12"/>
<evidence type="ECO:0000256" key="7">
    <source>
        <dbReference type="ARBA" id="ARBA00022741"/>
    </source>
</evidence>
<comment type="function">
    <text evidence="12">Major role in the synthesis of nucleoside triphosphates other than ATP. The ATP gamma phosphate is transferred to the NDP beta phosphate via a ping-pong mechanism, using a phosphorylated active-site intermediate.</text>
</comment>
<dbReference type="FunFam" id="3.30.70.141:FF:000003">
    <property type="entry name" value="Nucleoside diphosphate kinase"/>
    <property type="match status" value="1"/>
</dbReference>
<dbReference type="InterPro" id="IPR023005">
    <property type="entry name" value="Nucleoside_diP_kinase_AS"/>
</dbReference>
<comment type="caution">
    <text evidence="17">The sequence shown here is derived from an EMBL/GenBank/DDBJ whole genome shotgun (WGS) entry which is preliminary data.</text>
</comment>
<comment type="catalytic activity">
    <reaction evidence="12">
        <text>a ribonucleoside 5'-diphosphate + ATP = a ribonucleoside 5'-triphosphate + ADP</text>
        <dbReference type="Rhea" id="RHEA:18113"/>
        <dbReference type="ChEBI" id="CHEBI:30616"/>
        <dbReference type="ChEBI" id="CHEBI:57930"/>
        <dbReference type="ChEBI" id="CHEBI:61557"/>
        <dbReference type="ChEBI" id="CHEBI:456216"/>
        <dbReference type="EC" id="2.7.4.6"/>
    </reaction>
</comment>
<keyword evidence="12" id="KW-0597">Phosphoprotein</keyword>
<dbReference type="GO" id="GO:0006183">
    <property type="term" value="P:GTP biosynthetic process"/>
    <property type="evidence" value="ECO:0007669"/>
    <property type="project" value="UniProtKB-UniRule"/>
</dbReference>
<dbReference type="SMART" id="SM00562">
    <property type="entry name" value="NDK"/>
    <property type="match status" value="1"/>
</dbReference>
<dbReference type="AlphaFoldDB" id="A0A1L8SQ34"/>
<feature type="binding site" evidence="12 13">
    <location>
        <position position="102"/>
    </location>
    <ligand>
        <name>ATP</name>
        <dbReference type="ChEBI" id="CHEBI:30616"/>
    </ligand>
</feature>
<evidence type="ECO:0000256" key="12">
    <source>
        <dbReference type="HAMAP-Rule" id="MF_00451"/>
    </source>
</evidence>
<comment type="subcellular location">
    <subcellularLocation>
        <location evidence="12">Cytoplasm</location>
    </subcellularLocation>
</comment>
<dbReference type="SUPFAM" id="SSF54919">
    <property type="entry name" value="Nucleoside diphosphate kinase, NDK"/>
    <property type="match status" value="1"/>
</dbReference>
<proteinExistence type="inferred from homology"/>
<dbReference type="Gene3D" id="3.30.70.141">
    <property type="entry name" value="Nucleoside diphosphate kinase-like domain"/>
    <property type="match status" value="1"/>
</dbReference>
<dbReference type="GO" id="GO:0005524">
    <property type="term" value="F:ATP binding"/>
    <property type="evidence" value="ECO:0007669"/>
    <property type="project" value="UniProtKB-UniRule"/>
</dbReference>
<dbReference type="GO" id="GO:0046872">
    <property type="term" value="F:metal ion binding"/>
    <property type="evidence" value="ECO:0007669"/>
    <property type="project" value="UniProtKB-KW"/>
</dbReference>
<dbReference type="InterPro" id="IPR034907">
    <property type="entry name" value="NDK-like_dom"/>
</dbReference>
<evidence type="ECO:0000313" key="18">
    <source>
        <dbReference type="Proteomes" id="UP000183700"/>
    </source>
</evidence>
<keyword evidence="18" id="KW-1185">Reference proteome</keyword>
<evidence type="ECO:0000256" key="2">
    <source>
        <dbReference type="ARBA" id="ARBA00008142"/>
    </source>
</evidence>
<gene>
    <name evidence="12" type="primary">ndk</name>
    <name evidence="17" type="ORF">RV00_GL000930</name>
</gene>
<dbReference type="GO" id="GO:0006241">
    <property type="term" value="P:CTP biosynthetic process"/>
    <property type="evidence" value="ECO:0007669"/>
    <property type="project" value="UniProtKB-UniRule"/>
</dbReference>
<evidence type="ECO:0000256" key="1">
    <source>
        <dbReference type="ARBA" id="ARBA00001946"/>
    </source>
</evidence>
<sequence>MKLDMDKIAVERFIHVKNLYFLYKPKSLDFEIEAFWLKFYEEVRKLEQTLVIIKPDGVRRKLVGKIIQRFEERGLIIKKMQQKTLEQPLIREHYAHLKDKPFFDELVDYMTSGPAIVIILEQKNVIQIVRKMIGATNASEAEPGTIRGDFAIGTPENVVHASDSLESAEIEIRRFFSI</sequence>
<protein>
    <recommendedName>
        <fullName evidence="4 12">Nucleoside diphosphate kinase</fullName>
        <shortName evidence="12">NDK</shortName>
        <shortName evidence="12">NDP kinase</shortName>
        <ecNumber evidence="3 12">2.7.4.6</ecNumber>
    </recommendedName>
    <alternativeName>
        <fullName evidence="12">Nucleoside-2-P kinase</fullName>
    </alternativeName>
</protein>
<dbReference type="HAMAP" id="MF_00451">
    <property type="entry name" value="NDP_kinase"/>
    <property type="match status" value="1"/>
</dbReference>
<evidence type="ECO:0000313" key="17">
    <source>
        <dbReference type="EMBL" id="OJG34118.1"/>
    </source>
</evidence>
<reference evidence="17 18" key="1">
    <citation type="submission" date="2014-12" db="EMBL/GenBank/DDBJ databases">
        <title>Draft genome sequences of 29 type strains of Enterococci.</title>
        <authorList>
            <person name="Zhong Z."/>
            <person name="Sun Z."/>
            <person name="Liu W."/>
            <person name="Zhang W."/>
            <person name="Zhang H."/>
        </authorList>
    </citation>
    <scope>NUCLEOTIDE SEQUENCE [LARGE SCALE GENOMIC DNA]</scope>
    <source>
        <strain evidence="17 18">DSM 22802</strain>
    </source>
</reference>
<feature type="binding site" evidence="12 13">
    <location>
        <position position="157"/>
    </location>
    <ligand>
        <name>ATP</name>
        <dbReference type="ChEBI" id="CHEBI:30616"/>
    </ligand>
</feature>
<comment type="subunit">
    <text evidence="12">Homotetramer.</text>
</comment>
<feature type="active site" description="Pros-phosphohistidine intermediate" evidence="12 13">
    <location>
        <position position="160"/>
    </location>
</feature>
<evidence type="ECO:0000256" key="13">
    <source>
        <dbReference type="PROSITE-ProRule" id="PRU00706"/>
    </source>
</evidence>
<keyword evidence="8 12" id="KW-0418">Kinase</keyword>
<dbReference type="GO" id="GO:0005737">
    <property type="term" value="C:cytoplasm"/>
    <property type="evidence" value="ECO:0007669"/>
    <property type="project" value="UniProtKB-SubCell"/>
</dbReference>
<dbReference type="STRING" id="319970.RV00_GL000930"/>
<dbReference type="InterPro" id="IPR036850">
    <property type="entry name" value="NDK-like_dom_sf"/>
</dbReference>
<dbReference type="PRINTS" id="PR01243">
    <property type="entry name" value="NUCDPKINASE"/>
</dbReference>
<dbReference type="PROSITE" id="PS51374">
    <property type="entry name" value="NDPK_LIKE"/>
    <property type="match status" value="1"/>
</dbReference>
<dbReference type="PROSITE" id="PS00469">
    <property type="entry name" value="NDPK"/>
    <property type="match status" value="1"/>
</dbReference>
<dbReference type="Pfam" id="PF00334">
    <property type="entry name" value="NDK"/>
    <property type="match status" value="1"/>
</dbReference>
<evidence type="ECO:0000256" key="11">
    <source>
        <dbReference type="ARBA" id="ARBA00023080"/>
    </source>
</evidence>
<feature type="binding site" evidence="12 13">
    <location>
        <position position="136"/>
    </location>
    <ligand>
        <name>ATP</name>
        <dbReference type="ChEBI" id="CHEBI:30616"/>
    </ligand>
</feature>
<dbReference type="CDD" id="cd04413">
    <property type="entry name" value="NDPk_I"/>
    <property type="match status" value="1"/>
</dbReference>
<keyword evidence="12" id="KW-0963">Cytoplasm</keyword>
<dbReference type="GO" id="GO:0006228">
    <property type="term" value="P:UTP biosynthetic process"/>
    <property type="evidence" value="ECO:0007669"/>
    <property type="project" value="UniProtKB-UniRule"/>
</dbReference>
<feature type="binding site" evidence="12 13">
    <location>
        <position position="54"/>
    </location>
    <ligand>
        <name>ATP</name>
        <dbReference type="ChEBI" id="CHEBI:30616"/>
    </ligand>
</feature>
<comment type="catalytic activity">
    <reaction evidence="12 15">
        <text>a 2'-deoxyribonucleoside 5'-diphosphate + ATP = a 2'-deoxyribonucleoside 5'-triphosphate + ADP</text>
        <dbReference type="Rhea" id="RHEA:44640"/>
        <dbReference type="ChEBI" id="CHEBI:30616"/>
        <dbReference type="ChEBI" id="CHEBI:61560"/>
        <dbReference type="ChEBI" id="CHEBI:73316"/>
        <dbReference type="ChEBI" id="CHEBI:456216"/>
        <dbReference type="EC" id="2.7.4.6"/>
    </reaction>
</comment>
<dbReference type="Proteomes" id="UP000183700">
    <property type="component" value="Unassembled WGS sequence"/>
</dbReference>
<dbReference type="NCBIfam" id="NF001908">
    <property type="entry name" value="PRK00668.1"/>
    <property type="match status" value="1"/>
</dbReference>
<accession>A0A1L8SQ34</accession>
<keyword evidence="7 12" id="KW-0547">Nucleotide-binding</keyword>
<keyword evidence="5 12" id="KW-0808">Transferase</keyword>
<feature type="binding site" evidence="12 13">
    <location>
        <position position="147"/>
    </location>
    <ligand>
        <name>ATP</name>
        <dbReference type="ChEBI" id="CHEBI:30616"/>
    </ligand>
</feature>
<evidence type="ECO:0000256" key="15">
    <source>
        <dbReference type="RuleBase" id="RU004013"/>
    </source>
</evidence>
<comment type="cofactor">
    <cofactor evidence="1 12">
        <name>Mg(2+)</name>
        <dbReference type="ChEBI" id="CHEBI:18420"/>
    </cofactor>
</comment>
<comment type="similarity">
    <text evidence="2 12 13 14">Belongs to the NDK family.</text>
</comment>
<keyword evidence="6 12" id="KW-0479">Metal-binding</keyword>
<evidence type="ECO:0000256" key="14">
    <source>
        <dbReference type="RuleBase" id="RU004011"/>
    </source>
</evidence>
<evidence type="ECO:0000256" key="6">
    <source>
        <dbReference type="ARBA" id="ARBA00022723"/>
    </source>
</evidence>
<evidence type="ECO:0000256" key="4">
    <source>
        <dbReference type="ARBA" id="ARBA00017632"/>
    </source>
</evidence>
<feature type="domain" description="Nucleoside diphosphate kinase-like" evidence="16">
    <location>
        <begin position="46"/>
        <end position="178"/>
    </location>
</feature>
<evidence type="ECO:0000256" key="3">
    <source>
        <dbReference type="ARBA" id="ARBA00012966"/>
    </source>
</evidence>
<evidence type="ECO:0000256" key="5">
    <source>
        <dbReference type="ARBA" id="ARBA00022679"/>
    </source>
</evidence>
<name>A0A1L8SQ34_9ENTE</name>
<dbReference type="InterPro" id="IPR001564">
    <property type="entry name" value="Nucleoside_diP_kinase"/>
</dbReference>
<keyword evidence="10 12" id="KW-0460">Magnesium</keyword>
<evidence type="ECO:0000256" key="9">
    <source>
        <dbReference type="ARBA" id="ARBA00022840"/>
    </source>
</evidence>
<dbReference type="GO" id="GO:0004550">
    <property type="term" value="F:nucleoside diphosphate kinase activity"/>
    <property type="evidence" value="ECO:0007669"/>
    <property type="project" value="UniProtKB-UniRule"/>
</dbReference>
<feature type="binding site" evidence="12 13">
    <location>
        <position position="130"/>
    </location>
    <ligand>
        <name>ATP</name>
        <dbReference type="ChEBI" id="CHEBI:30616"/>
    </ligand>
</feature>
<keyword evidence="9 12" id="KW-0067">ATP-binding</keyword>